<dbReference type="RefSeq" id="WP_215789389.1">
    <property type="nucleotide sequence ID" value="NZ_JAHKKG010000006.1"/>
</dbReference>
<name>A0ABS5YS72_9ACTN</name>
<keyword evidence="2" id="KW-1185">Reference proteome</keyword>
<reference evidence="1 2" key="1">
    <citation type="submission" date="2021-06" db="EMBL/GenBank/DDBJ databases">
        <title>Actinoplanes lichenicola sp. nov., and Actinoplanes ovalisporus sp. nov., isolated from lichen in Thailand.</title>
        <authorList>
            <person name="Saeng-In P."/>
            <person name="Kanchanasin P."/>
            <person name="Yuki M."/>
            <person name="Kudo T."/>
            <person name="Ohkuma M."/>
            <person name="Phongsopitanun W."/>
            <person name="Tanasupawat S."/>
        </authorList>
    </citation>
    <scope>NUCLEOTIDE SEQUENCE [LARGE SCALE GENOMIC DNA]</scope>
    <source>
        <strain evidence="1 2">NBRC 110975</strain>
    </source>
</reference>
<accession>A0ABS5YS72</accession>
<evidence type="ECO:0000313" key="1">
    <source>
        <dbReference type="EMBL" id="MBU2666203.1"/>
    </source>
</evidence>
<organism evidence="1 2">
    <name type="scientific">Paractinoplanes bogorensis</name>
    <dbReference type="NCBI Taxonomy" id="1610840"/>
    <lineage>
        <taxon>Bacteria</taxon>
        <taxon>Bacillati</taxon>
        <taxon>Actinomycetota</taxon>
        <taxon>Actinomycetes</taxon>
        <taxon>Micromonosporales</taxon>
        <taxon>Micromonosporaceae</taxon>
        <taxon>Paractinoplanes</taxon>
    </lineage>
</organism>
<sequence length="205" mass="22765">MNGRIWFPGNPWPDGHRVDEFEWAGRLDDLGQLWFDLSLRTADYDEAGDPGPDDRPDWESPIVWNNYHRCRISSTFWGEATGVLAATPGRPFRIADPQPQRLAADPLPIEDLDADPAFHVYLLGHDSVAEHTITFTADADGSHRIDWTGRVALTYAGDETFRYEFRAEIHGARLTQVTASAGAEGQLSHLLDVPAEQAASLLATV</sequence>
<evidence type="ECO:0000313" key="2">
    <source>
        <dbReference type="Proteomes" id="UP001519654"/>
    </source>
</evidence>
<dbReference type="Proteomes" id="UP001519654">
    <property type="component" value="Unassembled WGS sequence"/>
</dbReference>
<protein>
    <submittedName>
        <fullName evidence="1">Uncharacterized protein</fullName>
    </submittedName>
</protein>
<dbReference type="EMBL" id="JAHKKG010000006">
    <property type="protein sequence ID" value="MBU2666203.1"/>
    <property type="molecule type" value="Genomic_DNA"/>
</dbReference>
<gene>
    <name evidence="1" type="ORF">KOI35_22130</name>
</gene>
<proteinExistence type="predicted"/>
<comment type="caution">
    <text evidence="1">The sequence shown here is derived from an EMBL/GenBank/DDBJ whole genome shotgun (WGS) entry which is preliminary data.</text>
</comment>